<evidence type="ECO:0000256" key="8">
    <source>
        <dbReference type="SAM" id="MobiDB-lite"/>
    </source>
</evidence>
<dbReference type="InterPro" id="IPR016169">
    <property type="entry name" value="FAD-bd_PCMH_sub2"/>
</dbReference>
<dbReference type="PANTHER" id="PTHR11748:SF119">
    <property type="entry name" value="D-2-HYDROXYGLUTARATE DEHYDROGENASE"/>
    <property type="match status" value="1"/>
</dbReference>
<dbReference type="InterPro" id="IPR016166">
    <property type="entry name" value="FAD-bd_PCMH"/>
</dbReference>
<dbReference type="PROSITE" id="PS51379">
    <property type="entry name" value="4FE4S_FER_2"/>
    <property type="match status" value="1"/>
</dbReference>
<dbReference type="SUPFAM" id="SSF55103">
    <property type="entry name" value="FAD-linked oxidases, C-terminal domain"/>
    <property type="match status" value="1"/>
</dbReference>
<dbReference type="Pfam" id="PF02913">
    <property type="entry name" value="FAD-oxidase_C"/>
    <property type="match status" value="1"/>
</dbReference>
<feature type="compositionally biased region" description="Low complexity" evidence="8">
    <location>
        <begin position="764"/>
        <end position="778"/>
    </location>
</feature>
<organism evidence="11 12">
    <name type="scientific">Brevibacterium linens ATCC 9172</name>
    <dbReference type="NCBI Taxonomy" id="1255617"/>
    <lineage>
        <taxon>Bacteria</taxon>
        <taxon>Bacillati</taxon>
        <taxon>Actinomycetota</taxon>
        <taxon>Actinomycetes</taxon>
        <taxon>Micrococcales</taxon>
        <taxon>Brevibacteriaceae</taxon>
        <taxon>Brevibacterium</taxon>
    </lineage>
</organism>
<dbReference type="InterPro" id="IPR036318">
    <property type="entry name" value="FAD-bd_PCMH-like_sf"/>
</dbReference>
<comment type="cofactor">
    <cofactor evidence="1">
        <name>FAD</name>
        <dbReference type="ChEBI" id="CHEBI:57692"/>
    </cofactor>
</comment>
<keyword evidence="5" id="KW-0560">Oxidoreductase</keyword>
<dbReference type="Gene3D" id="3.30.465.10">
    <property type="match status" value="1"/>
</dbReference>
<evidence type="ECO:0000256" key="6">
    <source>
        <dbReference type="ARBA" id="ARBA00023004"/>
    </source>
</evidence>
<evidence type="ECO:0000256" key="3">
    <source>
        <dbReference type="ARBA" id="ARBA00022723"/>
    </source>
</evidence>
<feature type="region of interest" description="Disordered" evidence="8">
    <location>
        <begin position="746"/>
        <end position="778"/>
    </location>
</feature>
<evidence type="ECO:0000313" key="12">
    <source>
        <dbReference type="Proteomes" id="UP000234641"/>
    </source>
</evidence>
<dbReference type="GO" id="GO:0046872">
    <property type="term" value="F:metal ion binding"/>
    <property type="evidence" value="ECO:0007669"/>
    <property type="project" value="UniProtKB-KW"/>
</dbReference>
<evidence type="ECO:0000256" key="1">
    <source>
        <dbReference type="ARBA" id="ARBA00001974"/>
    </source>
</evidence>
<feature type="region of interest" description="Disordered" evidence="8">
    <location>
        <begin position="985"/>
        <end position="1018"/>
    </location>
</feature>
<keyword evidence="7" id="KW-0411">Iron-sulfur</keyword>
<dbReference type="PROSITE" id="PS00198">
    <property type="entry name" value="4FE4S_FER_1"/>
    <property type="match status" value="1"/>
</dbReference>
<dbReference type="Pfam" id="PF02754">
    <property type="entry name" value="CCG"/>
    <property type="match status" value="1"/>
</dbReference>
<dbReference type="InterPro" id="IPR004113">
    <property type="entry name" value="FAD-bd_oxidored_4_C"/>
</dbReference>
<keyword evidence="3" id="KW-0479">Metal-binding</keyword>
<gene>
    <name evidence="11" type="ORF">BLIN9172_01823</name>
</gene>
<dbReference type="Pfam" id="PF13183">
    <property type="entry name" value="Fer4_8"/>
    <property type="match status" value="1"/>
</dbReference>
<dbReference type="SUPFAM" id="SSF56176">
    <property type="entry name" value="FAD-binding/transporter-associated domain-like"/>
    <property type="match status" value="1"/>
</dbReference>
<feature type="domain" description="FAD-binding PCMH-type" evidence="10">
    <location>
        <begin position="81"/>
        <end position="296"/>
    </location>
</feature>
<dbReference type="InterPro" id="IPR016164">
    <property type="entry name" value="FAD-linked_Oxase-like_C"/>
</dbReference>
<dbReference type="InterPro" id="IPR006094">
    <property type="entry name" value="Oxid_FAD_bind_N"/>
</dbReference>
<keyword evidence="2" id="KW-0285">Flavoprotein</keyword>
<dbReference type="Gene3D" id="3.30.70.2740">
    <property type="match status" value="1"/>
</dbReference>
<dbReference type="Gene3D" id="1.10.45.10">
    <property type="entry name" value="Vanillyl-alcohol Oxidase, Chain A, domain 4"/>
    <property type="match status" value="1"/>
</dbReference>
<dbReference type="InterPro" id="IPR017896">
    <property type="entry name" value="4Fe4S_Fe-S-bd"/>
</dbReference>
<evidence type="ECO:0000256" key="2">
    <source>
        <dbReference type="ARBA" id="ARBA00022630"/>
    </source>
</evidence>
<dbReference type="Proteomes" id="UP000234641">
    <property type="component" value="Unassembled WGS sequence"/>
</dbReference>
<sequence length="1064" mass="113090">MTVARNVPAWTVSMFRQPKWHNADMTTMADPTGANRATVDEDESQTPLPTALAEQFRAAGIRDFSIDDTDRAAYSSDASLFRLVPAAIVFPHDEGEVARALSVARRLGVPITSRGAGTSIAGNAIGRGIVLDFSLHMNAVLDLDPDEQAAWVQSGCVHAHLQKQAKPHGLRFGPDPSTHTRCTIGGMIGNNACGPRALGYGRTGDNILALKIMLIDGTVVILDDADASTTFPRLHELVAQNLGTIRTNFGTFSRQVSGYGLEALLPENGFDVRRAFAGTEGTWGVILAAKMRLVKDPSFTSAVVLGYADMVAAAHDAPLLKDFPVAACEGLDSRMLDRVIDTKGAEAVPPLPEGAGWLVVELTGEDEAALETETQRLISESTSRDSAVLDARAAAEVWAIRADGAGLVSRTPDGRDAHAGWEDSAVPVDHLGDYLHDLMELLEEHGLWAIPYGHFGDGCLHMRVDFPLEDPNGGQVMRDFMVAATKLVARYGGSVSGEHGDGRARSELLRLMYTPAALDLFSQVKRLFDPQHLLNPGVIVDPDALDESVRLTQLPLRQELPGTLAMAYEGESAGFASAVHRCTGVGKCRADSAAGGGIMCPSYQATRDERHSTRGRARVLQEMVSGDLLEPRWDSPEVHEALDLCLSCKACGTECPTGTDMSTYKAEVLYQSYKGKLRPMKHYSLGFLPQLARLITPLAPAVNRVSGLTGLTTLAKKMAGIDVRRSIPQFTATTFRKWWATTAEAAPKVHSQAEPRSKAESRSSAESPGADSSPASDSLRPNAEVVLFADSWSNHFAPRILAAAVAVLEQAGVHVRVIDQTVCCGLPLISTGQLDAAKANLSETITALDATGDVPIIGVEPSCLATLKDDSLKLVADEASHRVANRVQTLAQYLLSIGAELPDLSGIEALVQPHCHQSAIFGNAADKELLARAGADTEFLGGCCGLAGNFGVEDGHFETSVAVAEVALLPALRRRGRATGVEARADSDSVTVADTDTGASAHRAPEAVSDASRARATGSGADGRLQVVLADGYSCRTQITDLSDAAGVSLAELLAWGWGLGPRR</sequence>
<keyword evidence="6" id="KW-0408">Iron</keyword>
<evidence type="ECO:0000259" key="10">
    <source>
        <dbReference type="PROSITE" id="PS51387"/>
    </source>
</evidence>
<dbReference type="Pfam" id="PF01565">
    <property type="entry name" value="FAD_binding_4"/>
    <property type="match status" value="1"/>
</dbReference>
<dbReference type="GO" id="GO:1903457">
    <property type="term" value="P:lactate catabolic process"/>
    <property type="evidence" value="ECO:0007669"/>
    <property type="project" value="TreeGrafter"/>
</dbReference>
<evidence type="ECO:0000259" key="9">
    <source>
        <dbReference type="PROSITE" id="PS51379"/>
    </source>
</evidence>
<evidence type="ECO:0000256" key="4">
    <source>
        <dbReference type="ARBA" id="ARBA00022827"/>
    </source>
</evidence>
<dbReference type="GO" id="GO:0051536">
    <property type="term" value="F:iron-sulfur cluster binding"/>
    <property type="evidence" value="ECO:0007669"/>
    <property type="project" value="UniProtKB-KW"/>
</dbReference>
<feature type="domain" description="4Fe-4S ferredoxin-type" evidence="9">
    <location>
        <begin position="634"/>
        <end position="667"/>
    </location>
</feature>
<dbReference type="EMBL" id="FXYY01000009">
    <property type="protein sequence ID" value="SMX83164.1"/>
    <property type="molecule type" value="Genomic_DNA"/>
</dbReference>
<dbReference type="SUPFAM" id="SSF46548">
    <property type="entry name" value="alpha-helical ferredoxin"/>
    <property type="match status" value="1"/>
</dbReference>
<dbReference type="InterPro" id="IPR017900">
    <property type="entry name" value="4Fe4S_Fe_S_CS"/>
</dbReference>
<evidence type="ECO:0000256" key="5">
    <source>
        <dbReference type="ARBA" id="ARBA00023002"/>
    </source>
</evidence>
<dbReference type="InterPro" id="IPR016171">
    <property type="entry name" value="Vanillyl_alc_oxidase_C-sub2"/>
</dbReference>
<dbReference type="InterPro" id="IPR004017">
    <property type="entry name" value="Cys_rich_dom"/>
</dbReference>
<dbReference type="GO" id="GO:0071949">
    <property type="term" value="F:FAD binding"/>
    <property type="evidence" value="ECO:0007669"/>
    <property type="project" value="InterPro"/>
</dbReference>
<dbReference type="AlphaFoldDB" id="A0A2H1J713"/>
<reference evidence="11 12" key="1">
    <citation type="submission" date="2017-03" db="EMBL/GenBank/DDBJ databases">
        <authorList>
            <person name="Afonso C.L."/>
            <person name="Miller P.J."/>
            <person name="Scott M.A."/>
            <person name="Spackman E."/>
            <person name="Goraichik I."/>
            <person name="Dimitrov K.M."/>
            <person name="Suarez D.L."/>
            <person name="Swayne D.E."/>
        </authorList>
    </citation>
    <scope>NUCLEOTIDE SEQUENCE [LARGE SCALE GENOMIC DNA]</scope>
    <source>
        <strain evidence="11 12">ATCC 9172</strain>
    </source>
</reference>
<dbReference type="GO" id="GO:0008720">
    <property type="term" value="F:D-lactate dehydrogenase (NAD+) activity"/>
    <property type="evidence" value="ECO:0007669"/>
    <property type="project" value="TreeGrafter"/>
</dbReference>
<feature type="compositionally biased region" description="Basic and acidic residues" evidence="8">
    <location>
        <begin position="751"/>
        <end position="763"/>
    </location>
</feature>
<protein>
    <submittedName>
        <fullName evidence="11">FAD/FMN-containing dehydrogenase</fullName>
    </submittedName>
</protein>
<keyword evidence="4" id="KW-0274">FAD</keyword>
<accession>A0A2H1J713</accession>
<evidence type="ECO:0000256" key="7">
    <source>
        <dbReference type="ARBA" id="ARBA00023014"/>
    </source>
</evidence>
<name>A0A2H1J713_BRELN</name>
<dbReference type="PANTHER" id="PTHR11748">
    <property type="entry name" value="D-LACTATE DEHYDROGENASE"/>
    <property type="match status" value="1"/>
</dbReference>
<evidence type="ECO:0000313" key="11">
    <source>
        <dbReference type="EMBL" id="SMX83164.1"/>
    </source>
</evidence>
<dbReference type="GO" id="GO:0004458">
    <property type="term" value="F:D-lactate dehydrogenase (cytochrome) activity"/>
    <property type="evidence" value="ECO:0007669"/>
    <property type="project" value="TreeGrafter"/>
</dbReference>
<feature type="compositionally biased region" description="Low complexity" evidence="8">
    <location>
        <begin position="988"/>
        <end position="997"/>
    </location>
</feature>
<dbReference type="PROSITE" id="PS51387">
    <property type="entry name" value="FAD_PCMH"/>
    <property type="match status" value="1"/>
</dbReference>
<proteinExistence type="predicted"/>